<feature type="compositionally biased region" description="Polar residues" evidence="1">
    <location>
        <begin position="1556"/>
        <end position="1568"/>
    </location>
</feature>
<feature type="region of interest" description="Disordered" evidence="1">
    <location>
        <begin position="336"/>
        <end position="380"/>
    </location>
</feature>
<feature type="compositionally biased region" description="Low complexity" evidence="1">
    <location>
        <begin position="348"/>
        <end position="361"/>
    </location>
</feature>
<feature type="compositionally biased region" description="Polar residues" evidence="1">
    <location>
        <begin position="1102"/>
        <end position="1131"/>
    </location>
</feature>
<feature type="compositionally biased region" description="Basic and acidic residues" evidence="1">
    <location>
        <begin position="985"/>
        <end position="994"/>
    </location>
</feature>
<feature type="compositionally biased region" description="Polar residues" evidence="1">
    <location>
        <begin position="1185"/>
        <end position="1194"/>
    </location>
</feature>
<evidence type="ECO:0000256" key="1">
    <source>
        <dbReference type="SAM" id="MobiDB-lite"/>
    </source>
</evidence>
<feature type="region of interest" description="Disordered" evidence="1">
    <location>
        <begin position="447"/>
        <end position="477"/>
    </location>
</feature>
<feature type="compositionally biased region" description="Basic and acidic residues" evidence="1">
    <location>
        <begin position="1279"/>
        <end position="1290"/>
    </location>
</feature>
<feature type="compositionally biased region" description="Polar residues" evidence="1">
    <location>
        <begin position="336"/>
        <end position="347"/>
    </location>
</feature>
<feature type="compositionally biased region" description="Low complexity" evidence="1">
    <location>
        <begin position="1365"/>
        <end position="1380"/>
    </location>
</feature>
<accession>A0A084AU27</accession>
<gene>
    <name evidence="2" type="ORF">S7711_00674</name>
</gene>
<feature type="compositionally biased region" description="Polar residues" evidence="1">
    <location>
        <begin position="457"/>
        <end position="477"/>
    </location>
</feature>
<feature type="region of interest" description="Disordered" evidence="1">
    <location>
        <begin position="1065"/>
        <end position="1568"/>
    </location>
</feature>
<feature type="compositionally biased region" description="Low complexity" evidence="1">
    <location>
        <begin position="1291"/>
        <end position="1300"/>
    </location>
</feature>
<feature type="compositionally biased region" description="Polar residues" evidence="1">
    <location>
        <begin position="953"/>
        <end position="962"/>
    </location>
</feature>
<feature type="compositionally biased region" description="Low complexity" evidence="1">
    <location>
        <begin position="630"/>
        <end position="642"/>
    </location>
</feature>
<feature type="compositionally biased region" description="Polar residues" evidence="1">
    <location>
        <begin position="911"/>
        <end position="922"/>
    </location>
</feature>
<feature type="compositionally biased region" description="Basic residues" evidence="1">
    <location>
        <begin position="1207"/>
        <end position="1216"/>
    </location>
</feature>
<feature type="compositionally biased region" description="Polar residues" evidence="1">
    <location>
        <begin position="1001"/>
        <end position="1034"/>
    </location>
</feature>
<name>A0A084AU27_STACB</name>
<feature type="region of interest" description="Disordered" evidence="1">
    <location>
        <begin position="623"/>
        <end position="704"/>
    </location>
</feature>
<feature type="region of interest" description="Disordered" evidence="1">
    <location>
        <begin position="809"/>
        <end position="830"/>
    </location>
</feature>
<feature type="region of interest" description="Disordered" evidence="1">
    <location>
        <begin position="894"/>
        <end position="1053"/>
    </location>
</feature>
<dbReference type="Proteomes" id="UP000028045">
    <property type="component" value="Unassembled WGS sequence"/>
</dbReference>
<proteinExistence type="predicted"/>
<feature type="compositionally biased region" description="Basic and acidic residues" evidence="1">
    <location>
        <begin position="1440"/>
        <end position="1453"/>
    </location>
</feature>
<feature type="compositionally biased region" description="Polar residues" evidence="1">
    <location>
        <begin position="815"/>
        <end position="830"/>
    </location>
</feature>
<keyword evidence="3" id="KW-1185">Reference proteome</keyword>
<dbReference type="HOGENOM" id="CLU_245922_0_0_1"/>
<sequence length="1568" mass="168064">MADQTQQGPDPPHPVLDSAAFPKAWAHDQPHASQTTFSRFYPNGLPIVYNMVQDHQSPEVVQKYIENNLPAVFYTQPPANAKAAFSTSEGQRPFRAIGDVLTGRHVHLWSKDEIQSVCNSIRQVFCHLMKGMPKPFCWDNLWIYFDAHDLYHYGALNLWNVINHLYDENQIIYTDIMKEAAVWVGQWADNWQANDANESKLRLLNDAASPMVQVLTPADWESMGNIDDNVLPMISSALRARRGRILGDGDQHSSDGPTDLLSACYSNDLQNWLVGEPKFHPSGLPPAPSAELQPTRTPLEHLPTPCHVHQGNHYFLPSNPPSTRVVSGHAVQQLQASADAAMTSTKGSDSSSSIAPIADADQPASPPAWKPQSSTGTEEPYPFKTLIEELAASASPMKGRKPRAASMPTPHLDLSQWHEESDGQGTPMVTVSAPASAIIDKVAPLQNDQASTDENDSSPSRTLTNSPSVDKSCGQSTCSGNTVLVESRPLPSSTGAIALYQPPHISVPPFEAQQGALRFPMASQTIPQVASIPTAQTTPIGTGDYSESVMSGLSVGMMPPHQLVGASSFAGSASNRPPHLGSKDIAPPLVFYNNTHYSSVHTLPASLNSNVDNRLYSENHENLHNFGNGVSSKSHQPHVSSSENGRMDHSRGGYRKGGRNGRYGFNKDTGGTVQRASFQSHSNGRGGHQQNANRHRQSFSAQQESVRALSGIVCPNRQAKTGYIPYGYPETELLRKIADGLEKRYGQVEAIDPAGYGSLVVRFSQESYAVGAMEAHQGIMPEHQIAVAIEPAHRSKWSQRTLNRSTRSLDEPLLSPSTPGISPSVVSSSYQPGQYTHIQQHQAVHVPPLFNHAANHSVFAATPAPGNPLFSPQGHQYPDNLSAQRDVAIHAQAAEDHAQSQPTYGPYAASNPVQTSLGQAQAETKDDEVSKERTQPAISEDPVVSDALKSHSTEMGQSTASAKETAKGPEQKNIPTKQMRSCSKFTDKEIEGRKQAWNRISMPQSTRKCKTTTRTDGGNPSTVPQGQGSSADTSTRPDEQDSLRSVLLSGPGTGTTMALTAILNKKKHDNGTKNEVSELSTQEAVSVMADEPHSLPAHGKAKSQQEMPDESTTTNTSTHDNASGASKSTGPPVQIARSEKSKQTRAGNTKVEACAVSEHGHSVAAGRITPLPHAQTPASTEAADSPNQESTGKASSVSGQQSFGSVKGKKSKKKKSQRPEQATKEIVDGPGKLSTKSSALMTTEEALAAPVLDDGSTNDTAGKTAEKYVSLKMDTSPDDIQKPASLEKTEAQNAAAPDAAQTSGMTQAGTQWSGTQQVRNYENKNQKGGKGSLRVPKRRKQQPQSVFNIDYTPPVSGNLTVSAGAATQQQSSPSRASSPSKNVSHSGTPSPEKGTKDLDPLAKIFEIPAAAAAVPSRAQGDEGNTTADRPSEDTVQPLETVKESKAVDKESAKPSRKGRGKTASSALNQEGSERPDRKPSKRTKNSSHDKGQSFTEVTAPAEAKQEEKAPLNETDWPSLSASRQRAATATTATASSLWAARTRAESKASEPAMMTSPGNKASGNKFSN</sequence>
<feature type="compositionally biased region" description="Basic and acidic residues" evidence="1">
    <location>
        <begin position="923"/>
        <end position="934"/>
    </location>
</feature>
<feature type="compositionally biased region" description="Polar residues" evidence="1">
    <location>
        <begin position="973"/>
        <end position="984"/>
    </location>
</feature>
<feature type="compositionally biased region" description="Low complexity" evidence="1">
    <location>
        <begin position="1195"/>
        <end position="1206"/>
    </location>
</feature>
<reference evidence="2 3" key="1">
    <citation type="journal article" date="2014" name="BMC Genomics">
        <title>Comparative genome sequencing reveals chemotype-specific gene clusters in the toxigenic black mold Stachybotrys.</title>
        <authorList>
            <person name="Semeiks J."/>
            <person name="Borek D."/>
            <person name="Otwinowski Z."/>
            <person name="Grishin N.V."/>
        </authorList>
    </citation>
    <scope>NUCLEOTIDE SEQUENCE [LARGE SCALE GENOMIC DNA]</scope>
    <source>
        <strain evidence="3">CBS 109288 / IBT 7711</strain>
    </source>
</reference>
<feature type="compositionally biased region" description="Polar residues" evidence="1">
    <location>
        <begin position="669"/>
        <end position="704"/>
    </location>
</feature>
<dbReference type="EMBL" id="KL648566">
    <property type="protein sequence ID" value="KEY68806.1"/>
    <property type="molecule type" value="Genomic_DNA"/>
</dbReference>
<protein>
    <submittedName>
        <fullName evidence="2">Uncharacterized protein</fullName>
    </submittedName>
</protein>
<feature type="compositionally biased region" description="Basic and acidic residues" evidence="1">
    <location>
        <begin position="1217"/>
        <end position="1227"/>
    </location>
</feature>
<feature type="compositionally biased region" description="Polar residues" evidence="1">
    <location>
        <begin position="1301"/>
        <end position="1320"/>
    </location>
</feature>
<evidence type="ECO:0000313" key="3">
    <source>
        <dbReference type="Proteomes" id="UP000028045"/>
    </source>
</evidence>
<evidence type="ECO:0000313" key="2">
    <source>
        <dbReference type="EMBL" id="KEY68806.1"/>
    </source>
</evidence>
<feature type="compositionally biased region" description="Low complexity" evidence="1">
    <location>
        <begin position="1518"/>
        <end position="1541"/>
    </location>
</feature>
<organism evidence="2 3">
    <name type="scientific">Stachybotrys chartarum (strain CBS 109288 / IBT 7711)</name>
    <name type="common">Toxic black mold</name>
    <name type="synonym">Stilbospora chartarum</name>
    <dbReference type="NCBI Taxonomy" id="1280523"/>
    <lineage>
        <taxon>Eukaryota</taxon>
        <taxon>Fungi</taxon>
        <taxon>Dikarya</taxon>
        <taxon>Ascomycota</taxon>
        <taxon>Pezizomycotina</taxon>
        <taxon>Sordariomycetes</taxon>
        <taxon>Hypocreomycetidae</taxon>
        <taxon>Hypocreales</taxon>
        <taxon>Stachybotryaceae</taxon>
        <taxon>Stachybotrys</taxon>
    </lineage>
</organism>
<dbReference type="OrthoDB" id="3941926at2759"/>